<evidence type="ECO:0000256" key="1">
    <source>
        <dbReference type="ARBA" id="ARBA00001798"/>
    </source>
</evidence>
<dbReference type="Gene3D" id="1.20.120.1750">
    <property type="match status" value="1"/>
</dbReference>
<comment type="catalytic activity">
    <reaction evidence="1">
        <text>[E2 ubiquitin-conjugating enzyme]-S-ubiquitinyl-L-cysteine + [acceptor protein]-L-lysine = [E2 ubiquitin-conjugating enzyme]-L-cysteine + [acceptor protein]-N(6)-ubiquitinyl-L-lysine.</text>
        <dbReference type="EC" id="2.3.2.31"/>
    </reaction>
</comment>
<keyword evidence="9 12" id="KW-0863">Zinc-finger</keyword>
<evidence type="ECO:0000259" key="13">
    <source>
        <dbReference type="PROSITE" id="PS50089"/>
    </source>
</evidence>
<evidence type="ECO:0000256" key="7">
    <source>
        <dbReference type="ARBA" id="ARBA00022723"/>
    </source>
</evidence>
<comment type="function">
    <text evidence="3">Might act as an E3 ubiquitin-protein ligase, or as part of E3 complex, which accepts ubiquitin from specific E2 ubiquitin-conjugating enzymes and then transfers it to substrates.</text>
</comment>
<dbReference type="FunFam" id="3.30.40.10:FF:000230">
    <property type="entry name" value="RBR-type E3 ubiquitin transferase"/>
    <property type="match status" value="1"/>
</dbReference>
<evidence type="ECO:0000256" key="11">
    <source>
        <dbReference type="ARBA" id="ARBA00022833"/>
    </source>
</evidence>
<dbReference type="PROSITE" id="PS51873">
    <property type="entry name" value="TRIAD"/>
    <property type="match status" value="1"/>
</dbReference>
<dbReference type="GO" id="GO:0016567">
    <property type="term" value="P:protein ubiquitination"/>
    <property type="evidence" value="ECO:0007669"/>
    <property type="project" value="InterPro"/>
</dbReference>
<dbReference type="AlphaFoldDB" id="A0A0K9PF57"/>
<dbReference type="GO" id="GO:0003676">
    <property type="term" value="F:nucleic acid binding"/>
    <property type="evidence" value="ECO:0007669"/>
    <property type="project" value="InterPro"/>
</dbReference>
<evidence type="ECO:0000313" key="15">
    <source>
        <dbReference type="EMBL" id="KMZ67591.1"/>
    </source>
</evidence>
<feature type="domain" description="RING-type" evidence="13">
    <location>
        <begin position="297"/>
        <end position="341"/>
    </location>
</feature>
<evidence type="ECO:0000256" key="3">
    <source>
        <dbReference type="ARBA" id="ARBA00003976"/>
    </source>
</evidence>
<evidence type="ECO:0000256" key="5">
    <source>
        <dbReference type="ARBA" id="ARBA00012251"/>
    </source>
</evidence>
<dbReference type="Pfam" id="PF22191">
    <property type="entry name" value="IBR_1"/>
    <property type="match status" value="1"/>
</dbReference>
<evidence type="ECO:0000256" key="6">
    <source>
        <dbReference type="ARBA" id="ARBA00022679"/>
    </source>
</evidence>
<evidence type="ECO:0000256" key="12">
    <source>
        <dbReference type="PROSITE-ProRule" id="PRU00175"/>
    </source>
</evidence>
<dbReference type="GO" id="GO:0008270">
    <property type="term" value="F:zinc ion binding"/>
    <property type="evidence" value="ECO:0007669"/>
    <property type="project" value="UniProtKB-KW"/>
</dbReference>
<comment type="cofactor">
    <cofactor evidence="2">
        <name>Zn(2+)</name>
        <dbReference type="ChEBI" id="CHEBI:29105"/>
    </cofactor>
</comment>
<dbReference type="Gene3D" id="3.30.40.10">
    <property type="entry name" value="Zinc/RING finger domain, C3HC4 (zinc finger)"/>
    <property type="match status" value="1"/>
</dbReference>
<organism evidence="15 16">
    <name type="scientific">Zostera marina</name>
    <name type="common">Eelgrass</name>
    <dbReference type="NCBI Taxonomy" id="29655"/>
    <lineage>
        <taxon>Eukaryota</taxon>
        <taxon>Viridiplantae</taxon>
        <taxon>Streptophyta</taxon>
        <taxon>Embryophyta</taxon>
        <taxon>Tracheophyta</taxon>
        <taxon>Spermatophyta</taxon>
        <taxon>Magnoliopsida</taxon>
        <taxon>Liliopsida</taxon>
        <taxon>Zosteraceae</taxon>
        <taxon>Zostera</taxon>
    </lineage>
</organism>
<dbReference type="OMA" id="CLQDTDM"/>
<dbReference type="InterPro" id="IPR012337">
    <property type="entry name" value="RNaseH-like_sf"/>
</dbReference>
<name>A0A0K9PF57_ZOSMR</name>
<evidence type="ECO:0000256" key="8">
    <source>
        <dbReference type="ARBA" id="ARBA00022737"/>
    </source>
</evidence>
<dbReference type="STRING" id="29655.A0A0K9PF57"/>
<evidence type="ECO:0000256" key="10">
    <source>
        <dbReference type="ARBA" id="ARBA00022786"/>
    </source>
</evidence>
<dbReference type="InterPro" id="IPR001841">
    <property type="entry name" value="Znf_RING"/>
</dbReference>
<dbReference type="PANTHER" id="PTHR11685">
    <property type="entry name" value="RBR FAMILY RING FINGER AND IBR DOMAIN-CONTAINING"/>
    <property type="match status" value="1"/>
</dbReference>
<keyword evidence="7" id="KW-0479">Metal-binding</keyword>
<dbReference type="GO" id="GO:0000151">
    <property type="term" value="C:ubiquitin ligase complex"/>
    <property type="evidence" value="ECO:0000318"/>
    <property type="project" value="GO_Central"/>
</dbReference>
<accession>A0A0K9PF57</accession>
<keyword evidence="11" id="KW-0862">Zinc</keyword>
<gene>
    <name evidence="15" type="ORF">ZOSMA_261G00070</name>
</gene>
<dbReference type="GO" id="GO:0006511">
    <property type="term" value="P:ubiquitin-dependent protein catabolic process"/>
    <property type="evidence" value="ECO:0000318"/>
    <property type="project" value="GO_Central"/>
</dbReference>
<dbReference type="EMBL" id="LFYR01000893">
    <property type="protein sequence ID" value="KMZ67591.1"/>
    <property type="molecule type" value="Genomic_DNA"/>
</dbReference>
<dbReference type="OrthoDB" id="9977870at2759"/>
<evidence type="ECO:0000256" key="9">
    <source>
        <dbReference type="ARBA" id="ARBA00022771"/>
    </source>
</evidence>
<dbReference type="SUPFAM" id="SSF53098">
    <property type="entry name" value="Ribonuclease H-like"/>
    <property type="match status" value="1"/>
</dbReference>
<dbReference type="Pfam" id="PF01485">
    <property type="entry name" value="IBR"/>
    <property type="match status" value="1"/>
</dbReference>
<keyword evidence="16" id="KW-1185">Reference proteome</keyword>
<protein>
    <recommendedName>
        <fullName evidence="5">RBR-type E3 ubiquitin transferase</fullName>
        <ecNumber evidence="5">2.3.2.31</ecNumber>
    </recommendedName>
</protein>
<dbReference type="InterPro" id="IPR002867">
    <property type="entry name" value="IBR_dom"/>
</dbReference>
<dbReference type="PROSITE" id="PS50089">
    <property type="entry name" value="ZF_RING_2"/>
    <property type="match status" value="1"/>
</dbReference>
<dbReference type="InterPro" id="IPR044066">
    <property type="entry name" value="TRIAD_supradom"/>
</dbReference>
<dbReference type="EC" id="2.3.2.31" evidence="5"/>
<dbReference type="GO" id="GO:0005737">
    <property type="term" value="C:cytoplasm"/>
    <property type="evidence" value="ECO:0000318"/>
    <property type="project" value="GO_Central"/>
</dbReference>
<dbReference type="SMART" id="SM00647">
    <property type="entry name" value="IBR"/>
    <property type="match status" value="2"/>
</dbReference>
<dbReference type="InterPro" id="IPR013083">
    <property type="entry name" value="Znf_RING/FYVE/PHD"/>
</dbReference>
<reference evidence="16" key="1">
    <citation type="journal article" date="2016" name="Nature">
        <title>The genome of the seagrass Zostera marina reveals angiosperm adaptation to the sea.</title>
        <authorList>
            <person name="Olsen J.L."/>
            <person name="Rouze P."/>
            <person name="Verhelst B."/>
            <person name="Lin Y.-C."/>
            <person name="Bayer T."/>
            <person name="Collen J."/>
            <person name="Dattolo E."/>
            <person name="De Paoli E."/>
            <person name="Dittami S."/>
            <person name="Maumus F."/>
            <person name="Michel G."/>
            <person name="Kersting A."/>
            <person name="Lauritano C."/>
            <person name="Lohaus R."/>
            <person name="Toepel M."/>
            <person name="Tonon T."/>
            <person name="Vanneste K."/>
            <person name="Amirebrahimi M."/>
            <person name="Brakel J."/>
            <person name="Bostroem C."/>
            <person name="Chovatia M."/>
            <person name="Grimwood J."/>
            <person name="Jenkins J.W."/>
            <person name="Jueterbock A."/>
            <person name="Mraz A."/>
            <person name="Stam W.T."/>
            <person name="Tice H."/>
            <person name="Bornberg-Bauer E."/>
            <person name="Green P.J."/>
            <person name="Pearson G.A."/>
            <person name="Procaccini G."/>
            <person name="Duarte C.M."/>
            <person name="Schmutz J."/>
            <person name="Reusch T.B.H."/>
            <person name="Van de Peer Y."/>
        </authorList>
    </citation>
    <scope>NUCLEOTIDE SEQUENCE [LARGE SCALE GENOMIC DNA]</scope>
    <source>
        <strain evidence="16">cv. Finnish</strain>
    </source>
</reference>
<feature type="domain" description="RING-type" evidence="14">
    <location>
        <begin position="293"/>
        <end position="516"/>
    </location>
</feature>
<comment type="caution">
    <text evidence="15">The sequence shown here is derived from an EMBL/GenBank/DDBJ whole genome shotgun (WGS) entry which is preliminary data.</text>
</comment>
<dbReference type="CDD" id="cd22584">
    <property type="entry name" value="Rcat_RBR_unk"/>
    <property type="match status" value="1"/>
</dbReference>
<evidence type="ECO:0000313" key="16">
    <source>
        <dbReference type="Proteomes" id="UP000036987"/>
    </source>
</evidence>
<keyword evidence="6" id="KW-0808">Transferase</keyword>
<dbReference type="FunFam" id="1.20.120.1750:FF:000019">
    <property type="entry name" value="RBR-type E3 ubiquitin transferase"/>
    <property type="match status" value="1"/>
</dbReference>
<dbReference type="GO" id="GO:0004523">
    <property type="term" value="F:RNA-DNA hybrid ribonuclease activity"/>
    <property type="evidence" value="ECO:0007669"/>
    <property type="project" value="InterPro"/>
</dbReference>
<sequence length="524" mass="59846">MEGDGDHGELCKFQQEELMAARAVKSDFDYAYELQLREAMIHSLKQEPSLQSSRIPRKSHFPLEMAPSSSSFALDFQEAEIMRCQQEVSDSVLSRKELQSVSETLRIKRHDENFAREIQNMDNCEWDNWGDEFQKPVLKGGDLGTFKLYVKGIFCNSTGFAAVGITLLDSNKEPEETLLKVQKPIVMENVGKESIEVLAFIEGLTMVFALGFQRINVFIDNMIFYNHITKRWAVKHRNIAMLINKAWSLQRKFERCTIELVPRSQMPFVFQLARGAIDSQLKSVIKAKGKGYIKENCSICSDDVDISDMYMVDICMHRYCISCLKQHAEVKLLHGILPLCPNVGCKSMLSLESSKSFLSPKFLDIMSQHIKEASIPTAEKVYCPDPKCSALMSKSEATHIGSSSNHPAGLRQCIKCNGSFCINCKVSWIVHFNMTCEDYQRSHPNLLPGEAQLKKLAKKAKWSQCAKCKHMIELAEGCYHMTCRCGYEFCYTCRKPWVNKTATCTCPLWSEEHILDRRIRVQFH</sequence>
<dbReference type="Proteomes" id="UP000036987">
    <property type="component" value="Unassembled WGS sequence"/>
</dbReference>
<keyword evidence="10" id="KW-0833">Ubl conjugation pathway</keyword>
<evidence type="ECO:0000256" key="2">
    <source>
        <dbReference type="ARBA" id="ARBA00001947"/>
    </source>
</evidence>
<dbReference type="InterPro" id="IPR036397">
    <property type="entry name" value="RNaseH_sf"/>
</dbReference>
<evidence type="ECO:0000259" key="14">
    <source>
        <dbReference type="PROSITE" id="PS51873"/>
    </source>
</evidence>
<dbReference type="InterPro" id="IPR002156">
    <property type="entry name" value="RNaseH_domain"/>
</dbReference>
<dbReference type="InterPro" id="IPR017907">
    <property type="entry name" value="Znf_RING_CS"/>
</dbReference>
<dbReference type="SUPFAM" id="SSF57850">
    <property type="entry name" value="RING/U-box"/>
    <property type="match status" value="3"/>
</dbReference>
<dbReference type="CDD" id="cd22582">
    <property type="entry name" value="BRcat_RBR_unk"/>
    <property type="match status" value="1"/>
</dbReference>
<dbReference type="InterPro" id="IPR031127">
    <property type="entry name" value="E3_UB_ligase_RBR"/>
</dbReference>
<keyword evidence="8" id="KW-0677">Repeat</keyword>
<dbReference type="Gene3D" id="3.30.420.10">
    <property type="entry name" value="Ribonuclease H-like superfamily/Ribonuclease H"/>
    <property type="match status" value="1"/>
</dbReference>
<comment type="similarity">
    <text evidence="4">Belongs to the RBR family. Ariadne subfamily.</text>
</comment>
<evidence type="ECO:0000256" key="4">
    <source>
        <dbReference type="ARBA" id="ARBA00005884"/>
    </source>
</evidence>
<dbReference type="Pfam" id="PF13456">
    <property type="entry name" value="RVT_3"/>
    <property type="match status" value="1"/>
</dbReference>
<dbReference type="PROSITE" id="PS00518">
    <property type="entry name" value="ZF_RING_1"/>
    <property type="match status" value="1"/>
</dbReference>
<dbReference type="GO" id="GO:0061630">
    <property type="term" value="F:ubiquitin protein ligase activity"/>
    <property type="evidence" value="ECO:0000318"/>
    <property type="project" value="GO_Central"/>
</dbReference>
<dbReference type="GO" id="GO:0031624">
    <property type="term" value="F:ubiquitin conjugating enzyme binding"/>
    <property type="evidence" value="ECO:0000318"/>
    <property type="project" value="GO_Central"/>
</dbReference>
<proteinExistence type="inferred from homology"/>